<organism evidence="10 11">
    <name type="scientific">Gouania willdenowi</name>
    <name type="common">Blunt-snouted clingfish</name>
    <name type="synonym">Lepadogaster willdenowi</name>
    <dbReference type="NCBI Taxonomy" id="441366"/>
    <lineage>
        <taxon>Eukaryota</taxon>
        <taxon>Metazoa</taxon>
        <taxon>Chordata</taxon>
        <taxon>Craniata</taxon>
        <taxon>Vertebrata</taxon>
        <taxon>Euteleostomi</taxon>
        <taxon>Actinopterygii</taxon>
        <taxon>Neopterygii</taxon>
        <taxon>Teleostei</taxon>
        <taxon>Neoteleostei</taxon>
        <taxon>Acanthomorphata</taxon>
        <taxon>Ovalentaria</taxon>
        <taxon>Blenniimorphae</taxon>
        <taxon>Blenniiformes</taxon>
        <taxon>Gobiesocoidei</taxon>
        <taxon>Gobiesocidae</taxon>
        <taxon>Gobiesocinae</taxon>
        <taxon>Gouania</taxon>
    </lineage>
</organism>
<evidence type="ECO:0000259" key="8">
    <source>
        <dbReference type="Pfam" id="PF17213"/>
    </source>
</evidence>
<name>A0A8C5EU15_GOUWI</name>
<evidence type="ECO:0000256" key="4">
    <source>
        <dbReference type="ARBA" id="ARBA00023069"/>
    </source>
</evidence>
<feature type="domain" description="Hydin adenylate kinase-like" evidence="8">
    <location>
        <begin position="1669"/>
        <end position="1744"/>
    </location>
</feature>
<feature type="transmembrane region" description="Helical" evidence="7">
    <location>
        <begin position="1790"/>
        <end position="1810"/>
    </location>
</feature>
<dbReference type="GO" id="GO:1904158">
    <property type="term" value="P:axonemal central apparatus assembly"/>
    <property type="evidence" value="ECO:0007669"/>
    <property type="project" value="TreeGrafter"/>
</dbReference>
<dbReference type="Pfam" id="PF22544">
    <property type="entry name" value="HYDIN_VesB_CFA65-like_Ig"/>
    <property type="match status" value="5"/>
</dbReference>
<feature type="compositionally biased region" description="Basic and acidic residues" evidence="6">
    <location>
        <begin position="1717"/>
        <end position="1731"/>
    </location>
</feature>
<feature type="domain" description="HYDIN/VesB/CFA65-like Ig-like" evidence="9">
    <location>
        <begin position="322"/>
        <end position="420"/>
    </location>
</feature>
<feature type="compositionally biased region" description="Basic and acidic residues" evidence="6">
    <location>
        <begin position="1759"/>
        <end position="1774"/>
    </location>
</feature>
<feature type="transmembrane region" description="Helical" evidence="7">
    <location>
        <begin position="1054"/>
        <end position="1079"/>
    </location>
</feature>
<reference evidence="10" key="1">
    <citation type="submission" date="2020-06" db="EMBL/GenBank/DDBJ databases">
        <authorList>
            <consortium name="Wellcome Sanger Institute Data Sharing"/>
        </authorList>
    </citation>
    <scope>NUCLEOTIDE SEQUENCE [LARGE SCALE GENOMIC DNA]</scope>
</reference>
<dbReference type="PANTHER" id="PTHR23053">
    <property type="entry name" value="DLEC1 DELETED IN LUNG AND ESOPHAGEAL CANCER 1"/>
    <property type="match status" value="1"/>
</dbReference>
<keyword evidence="4" id="KW-0969">Cilium</keyword>
<dbReference type="InterPro" id="IPR053879">
    <property type="entry name" value="HYDIN_VesB_CFA65-like_Ig"/>
</dbReference>
<feature type="domain" description="HYDIN/VesB/CFA65-like Ig-like" evidence="9">
    <location>
        <begin position="3205"/>
        <end position="3306"/>
    </location>
</feature>
<dbReference type="Ensembl" id="ENSGWIT00000029266.1">
    <property type="protein sequence ID" value="ENSGWIP00000026791.1"/>
    <property type="gene ID" value="ENSGWIG00000014053.1"/>
</dbReference>
<evidence type="ECO:0000256" key="7">
    <source>
        <dbReference type="SAM" id="Phobius"/>
    </source>
</evidence>
<protein>
    <submittedName>
        <fullName evidence="10">Hydrocephalus-inducing protein-like</fullName>
    </submittedName>
</protein>
<keyword evidence="5" id="KW-0966">Cell projection</keyword>
<dbReference type="Proteomes" id="UP000694680">
    <property type="component" value="Chromosome 6"/>
</dbReference>
<dbReference type="GO" id="GO:0005930">
    <property type="term" value="C:axoneme"/>
    <property type="evidence" value="ECO:0007669"/>
    <property type="project" value="TreeGrafter"/>
</dbReference>
<feature type="domain" description="HYDIN/VesB/CFA65-like Ig-like" evidence="9">
    <location>
        <begin position="3431"/>
        <end position="3524"/>
    </location>
</feature>
<keyword evidence="3" id="KW-0963">Cytoplasm</keyword>
<reference evidence="10" key="3">
    <citation type="submission" date="2025-09" db="UniProtKB">
        <authorList>
            <consortium name="Ensembl"/>
        </authorList>
    </citation>
    <scope>IDENTIFICATION</scope>
</reference>
<feature type="domain" description="HYDIN/VesB/CFA65-like Ig-like" evidence="9">
    <location>
        <begin position="3648"/>
        <end position="3743"/>
    </location>
</feature>
<feature type="region of interest" description="Disordered" evidence="6">
    <location>
        <begin position="1717"/>
        <end position="1774"/>
    </location>
</feature>
<evidence type="ECO:0000256" key="5">
    <source>
        <dbReference type="ARBA" id="ARBA00023273"/>
    </source>
</evidence>
<keyword evidence="7" id="KW-1133">Transmembrane helix</keyword>
<comment type="subcellular location">
    <subcellularLocation>
        <location evidence="1">Cell projection</location>
        <location evidence="1">Cilium</location>
    </subcellularLocation>
    <subcellularLocation>
        <location evidence="2">Cytoplasm</location>
    </subcellularLocation>
</comment>
<evidence type="ECO:0000259" key="9">
    <source>
        <dbReference type="Pfam" id="PF22544"/>
    </source>
</evidence>
<gene>
    <name evidence="10" type="primary">hydin</name>
</gene>
<evidence type="ECO:0000313" key="10">
    <source>
        <dbReference type="Ensembl" id="ENSGWIP00000026791.1"/>
    </source>
</evidence>
<dbReference type="Gene3D" id="2.60.40.10">
    <property type="entry name" value="Immunoglobulins"/>
    <property type="match status" value="19"/>
</dbReference>
<evidence type="ECO:0000256" key="6">
    <source>
        <dbReference type="SAM" id="MobiDB-lite"/>
    </source>
</evidence>
<evidence type="ECO:0000256" key="1">
    <source>
        <dbReference type="ARBA" id="ARBA00004138"/>
    </source>
</evidence>
<keyword evidence="11" id="KW-1185">Reference proteome</keyword>
<dbReference type="InterPro" id="IPR033305">
    <property type="entry name" value="Hydin-like"/>
</dbReference>
<evidence type="ECO:0000256" key="3">
    <source>
        <dbReference type="ARBA" id="ARBA00022490"/>
    </source>
</evidence>
<dbReference type="GO" id="GO:0003341">
    <property type="term" value="P:cilium movement"/>
    <property type="evidence" value="ECO:0007669"/>
    <property type="project" value="TreeGrafter"/>
</dbReference>
<keyword evidence="7" id="KW-0472">Membrane</keyword>
<keyword evidence="7" id="KW-0812">Transmembrane</keyword>
<dbReference type="PANTHER" id="PTHR23053:SF0">
    <property type="entry name" value="HYDROCEPHALUS-INDUCING PROTEIN HOMOLOG"/>
    <property type="match status" value="1"/>
</dbReference>
<dbReference type="Pfam" id="PF17213">
    <property type="entry name" value="Hydin_ADK"/>
    <property type="match status" value="1"/>
</dbReference>
<dbReference type="InterPro" id="IPR013783">
    <property type="entry name" value="Ig-like_fold"/>
</dbReference>
<evidence type="ECO:0000313" key="11">
    <source>
        <dbReference type="Proteomes" id="UP000694680"/>
    </source>
</evidence>
<reference evidence="10" key="2">
    <citation type="submission" date="2025-08" db="UniProtKB">
        <authorList>
            <consortium name="Ensembl"/>
        </authorList>
    </citation>
    <scope>IDENTIFICATION</scope>
</reference>
<dbReference type="InterPro" id="IPR033768">
    <property type="entry name" value="Hydin_ADK"/>
</dbReference>
<sequence>QNFSPELTYELPLVLLNNDKVPRCVKLEQVDSLYFQVKRHESPGKKVAPGMTATFSVLFTPQENMDYCHSLFFCTERERFEVPISAIGPRAILNFGDDINLPACLVKASTEKTCFVRNVGNCQAKFKLYTQSPFSVTPSSGTLDVHEGIQVTVDFQPITSGVYKDEMILHYHTGEDVHISLHGICEEANLQLRPNSVWFEKTFISLVSQQTVSLTNKNDVPLRYCWKAWPTQQEKDLRLLINVLIHVHVKLTTDDSILLLSFGIVPKVEEEGEIWPNMTANFNVTFKPKEAKLYQQTLYCDVTGCESMLPLNINGEGTGPSIVLDYYLKDMKNVFIGDKDYYMVKVSNKGLIDAYFRLSGPDTTFGRCFSFSPEEGVIPSGACQIVEVTFHSCDLGSFSEDLLLAVTGRPQPLTLTFRGCVIAPTFHFNVSTINFGDVAFGFPLITTCTLFNTSFVPMTFSLRVVGDGQGPSSVNGFQQVSDLSRKNWQGLTGANEFTVSPDTDTVGAMSDVTLCSNTVRVYSLALVVDVEGVGKDIMTLPISARCVVPDILVQTPVLDYQRCFINCIKQQHVRLTNPSKLPACYGVLDQEHDGTPLLLFHSSSPRGVILGGCSVEIPVNVSALAVGRLEHELKIALFGSLQTPLVIKLSIIGQGPVVHVQDTNLDFGRIPVLTDTVRTLQLTNQSPIPANFSTPKLKGSFWHVEPSDGVVPPESTLEINVVANLKDTLFFEGQLNVSIQDSHMHTVALTATGTGTTLVSDKPLGPNLDLGTYFSHEPCQYSFKLTNQGKRVHLIYWKIENSTFLPQNNDDLSSGLPPHSSTQKPLFSISPNRVELFPGDSVDMLLTGLSHSPKVVQECLICSGIIGQQGSKQNIMAVNMTCQFVAPKLSISPKELNFCIKKVMIKKLTQRKPFLVLKNVTSLLLTMELSTEEPFFFCDAPGDQSVTTAKALQIHYHEHPQTDLVELHAEVHYPNLHFSSTTVDFGCVINCTRKERAITITNCSHLPVSYHWTFVDGQKHRETDNRYLFSLNWLFHWFLCTTLRTILNDSLNDTLFMLMSALCIKVLSNLIVFFIFFTYKQIFDILPLYGHLEPEEQREVVFSFYGHEDISSAVVAQCHVEDGPTYEVQLTGEASEISYSLISHLFFQLFYQTGEVEVVLRNTGKVHFFFTTINPGHINAYSEQCLRVLYLPGIPGEFSKKIRLQVAFLPPQDIILSGVGVFPRISLSLPRNLCMYAFYTHLSHQARATLEAEREKRESKKKEDATESTSIITVTIYQFILFSLPFFRLVLPEYVLDFGYVILGKVVSHSVKVINSGLIPVSFQLDCRQLAGTGFKAELERVKDLPCGETHTLTVMLDTRGADVQMGNVSIMFGPTVQLRMSAVVTMPAASASVDVLHFETVQCGMCILEDILDKLLVSPQVDKFLPFYERKRLLAEQRPPPAVFEMFPSSGMLSVGEQVNIQINFSPIEECAYDRRLLVNVAESTQQVWITARGQGVEPQLEFCPEVLELRPCLPLSTDVMAEIKVRNPCTFPVEFYSLEFDNQYLEDEKILRLMPGYDENNTLLLPPRFPGEGLPKELHNYYKDISSQYIIVHDNIFLHSKTYFFPKMLFLLQSVLKLTGQTNGERWGESELNPVWRATAIHMGLDLSPEGLAARNSKGIAIIVYGKSTVADLGLLYDVVGLSIDSVVSDALLNGLSPVGLAARQVFQQAAEENAKKITEESDKNKDVEDATNEAPVESSKPPDPNPAQASFDSEESPAKHNENNSREKDPEAHLDTITKNIASCLSLVFSVSASLFLIFLFLVFFYADKKSSDCYCGLVIDGLDSVYTQSPSATLQVVLKALKKRKHIYVVNISDSYAATKAREQARREAEGKKTLFIFFWLFFPSLQDVDDLQHEFTKYEKNLAQMNHILQYWDRSQGLLMSPISREAASPRTDIIPTKKKVSQLYSIIDLQCVFISFVADKFYVCIFFACRVTKFRWIVPAGGEVTLGIWFYSESPGTFEQTFNFELLGTQKHYHLPCRGISTYPSISQDYKTIFAHSKKVAETNGLEKAYAINSSVFEFGPLVCSKSRDRYKESQYPENSEKLVIHNNSVMEAEVEFCFQHDTKASTYLLDPPTMTLKPNEEKLTVMAYPTQVGQERDSIVCRVKDNSEVVIINVSCWGVWPELVLEKKKLHFDRILQHRYAAMRYVTLDLVNMTAVPVSWRLQGVEELGSEFKVPEDQGVIPPYSSLTLNVYFKSRKQLSIKKTLHLEVSDVGNILGVVQTESIQVTAEAYEIQLAIKPDGFHDFGTIKVFDEATQSLMIKNCGKYAIDFKMAFAGTELDSIFSVSPQSGTLLPKGKPTSVLIVCKPDREVNIYDQTILYCKVCARLCLYDITPSRDMDFGPLAFGSKKSQSFIIKNTGDLENHFTILLNELYVFWFHFSSCFALFVPQNCLNTGVFSVAPCSGILQPGTQQHVQVDCVAEQLGSWNRGLLIDIIDRDPSDHPDGIPYRLLAEVCKPAIDLDMASILEEHYLCNNRSQLSSKQFCNAEGIYIQDENEFVFNVLVGHAAQARFKLTNISKVLCTAVVRFLFLQGSQNVEGFHLSTPTMTIPPQSHAFAVVTFTPQSMQLYSGVFKATIEGSSRRTHIPKNKALNFTLTGNGILPSVCVVRPVLRTSEGCPMLQFGRILAGFSKTIALVLHNDGNVPAQVHIAMQDQHGVFNFLAAPNNSCSVKSTKVEDASTLATLKLNVDETVEFKVSFCSGTPQSVEATISLQVEDNQYNNITIPVTGETYQEIVSLVNVNRSRQEVDELDEGDCFQVQHFGDCYVGCSYQEHFIMTNHSSSQAIKFEWPPVDPHLTFLPQVGHLHAGCSKEVKLTFTSNKPVTLTRQPVKCKISQVEFGQPIDQVHDWDDRPRAMQRLTSTDQTVPEPSCSVVKDSVWTMDLYISAVCDYAKFSCSTENSQFQDTMLYQTRIHELQIANKGSVDVEFSWQIVMDSSSKKAKCEQGGKTKTFCLSSGSPPSSALEGVVSHFMGSPEQPPFHVEPSFGVIKPATEQNFRIRFSPLEVGQFQGMLVCSIPNLKDGDLSPSISVSGKSLLPHCHFDLEDSDYLSGNRRSSEFISSLDPETKVLEFTTFGISTSQRTFTVLNPTGKPYTFEWRCEDRGSSHFRCLTTSGIILSGQRVEVKQLDTVESVWSFMIETLSLSVPFLCVGTSKEPLVYFDRPHLDFGELLLGHKVEQQIMVVNEEEESFSFSVIQSSLLSEDQESLILQPMSGKIAPKERLPLSVSFRPSHEGYVGFRMLLKLNGKSEPLMLPVKAEGFTVRASVQVEKSKGVLQEIDHNQQETLDFGKVGITEQGVFRLFVTNLARFNQEVDIELSGPKELLQYLQAKPQNALVNVGEQLESSLFLCPGSVCILKDITMTVRVRLGPVFTFRIKGRAVEPILNFSFTKHDFGTCFLHGPSTVPPSHTLMINNNGTMDISIQSPFQDTTFLKMNFQADILSPGAVMEVPFTFYPHEARQYNAKIPFILNSCVTKEVDILGQGMEIKVRRVVLAEARHRKVKLRTLMAGQKVKKQVVVVNRSSLDLQFSEHFLTWDHFLQDLSIFPAGKLKLKSNGSCEVDILFSPRQHILPFTAELLADLSGFLHPLLTIDGCCQVLLDPVQLSFGAVVLGCKAKKTISLTNTGEVNARFQWKAESFPAELSITPAKGRICPGMKVPFELTYAPVKLSNNTRYENLCCLVEGSSSPTKLTVAASCVAASPNKEVMNFACPVRGSHTLPVSLLNPTNQRCSVRPVIKGKEWSTQLLVSLEPHQNMTLDIIYQPLTMTTDGKNHKGSVFFSFPDGSGMLYALQGTADCPKPEDSIVNELPAKTQLSLRLPVHNWLSRPQRFSVLVEPVKPDKLDATVSINGFSYIDVAALAKREYELSFSSYKEGQFTIKVTFRNEETGEYLFYLLTFKVAPPGALSTIELEATVRRTSSATVEMKNPLSAATTLTVECKSSAIRAPSHHTVPGNSKGALSFEYHPSCTGESTARLTLFSEELGYFHYDLILRALPPPPEKTVNFSTSLGSRQCVVVKFISYSSKYFFEIDCPEYKVKKNISASPGSKARVEVSFEPHQLGESRGQLTVSNGSVGEYIFPLCGVCLPPKAQGPFSISNGQSINIHFKNVFLQKTEFAFQVESPHFTVKAVKSMLSKKTQNIEVSFEAPPGPSVGQLCSRLTVTSQSSEGHRRPCSWVYYLKGDSA</sequence>
<proteinExistence type="predicted"/>
<evidence type="ECO:0000256" key="2">
    <source>
        <dbReference type="ARBA" id="ARBA00004496"/>
    </source>
</evidence>
<feature type="domain" description="HYDIN/VesB/CFA65-like Ig-like" evidence="9">
    <location>
        <begin position="91"/>
        <end position="183"/>
    </location>
</feature>
<accession>A0A8C5EU15</accession>